<organism evidence="1 2">
    <name type="scientific">Listeria monocytogenes</name>
    <dbReference type="NCBI Taxonomy" id="1639"/>
    <lineage>
        <taxon>Bacteria</taxon>
        <taxon>Bacillati</taxon>
        <taxon>Bacillota</taxon>
        <taxon>Bacilli</taxon>
        <taxon>Bacillales</taxon>
        <taxon>Listeriaceae</taxon>
        <taxon>Listeria</taxon>
    </lineage>
</organism>
<sequence length="32" mass="3664">MKKKVIFSETTTGKKPLLKADRIIYIEGGEIR</sequence>
<proteinExistence type="predicted"/>
<dbReference type="AlphaFoldDB" id="A0AB37NSF4"/>
<dbReference type="EMBL" id="QUQA01000009">
    <property type="protein sequence ID" value="RKC03589.1"/>
    <property type="molecule type" value="Genomic_DNA"/>
</dbReference>
<evidence type="ECO:0000313" key="2">
    <source>
        <dbReference type="Proteomes" id="UP000280270"/>
    </source>
</evidence>
<reference evidence="1 2" key="1">
    <citation type="journal article" date="2018" name="BMC Genomics">
        <title>Genes significantly associated with lineage II food isolates of Listeria monocytogenes.</title>
        <authorList>
            <person name="Pirone-Davies C."/>
            <person name="Chen Y."/>
            <person name="Pightling A."/>
            <person name="Ryan G."/>
            <person name="Wang Y."/>
            <person name="Yao K."/>
            <person name="Hoffmann M."/>
            <person name="Allard M.W."/>
        </authorList>
    </citation>
    <scope>NUCLEOTIDE SEQUENCE [LARGE SCALE GENOMIC DNA]</scope>
    <source>
        <strain evidence="1 2">CFSAN028761</strain>
    </source>
</reference>
<accession>A0AB37NSF4</accession>
<gene>
    <name evidence="1" type="ORF">AE233_00806</name>
</gene>
<name>A0AB37NSF4_LISMN</name>
<evidence type="ECO:0000313" key="1">
    <source>
        <dbReference type="EMBL" id="RKC03589.1"/>
    </source>
</evidence>
<comment type="caution">
    <text evidence="1">The sequence shown here is derived from an EMBL/GenBank/DDBJ whole genome shotgun (WGS) entry which is preliminary data.</text>
</comment>
<protein>
    <submittedName>
        <fullName evidence="1">Uncharacterized protein</fullName>
    </submittedName>
</protein>
<dbReference type="Proteomes" id="UP000280270">
    <property type="component" value="Unassembled WGS sequence"/>
</dbReference>